<evidence type="ECO:0000313" key="6">
    <source>
        <dbReference type="Proteomes" id="UP001235720"/>
    </source>
</evidence>
<evidence type="ECO:0000256" key="2">
    <source>
        <dbReference type="SAM" id="SignalP"/>
    </source>
</evidence>
<dbReference type="SUPFAM" id="SSF53850">
    <property type="entry name" value="Periplasmic binding protein-like II"/>
    <property type="match status" value="1"/>
</dbReference>
<accession>A0ABT7TJ82</accession>
<dbReference type="SMART" id="SM00062">
    <property type="entry name" value="PBPb"/>
    <property type="match status" value="1"/>
</dbReference>
<dbReference type="InterPro" id="IPR001638">
    <property type="entry name" value="Solute-binding_3/MltF_N"/>
</dbReference>
<reference evidence="5 6" key="1">
    <citation type="submission" date="2023-06" db="EMBL/GenBank/DDBJ databases">
        <authorList>
            <person name="Feng G."/>
            <person name="Li J."/>
            <person name="Zhu H."/>
        </authorList>
    </citation>
    <scope>NUCLEOTIDE SEQUENCE [LARGE SCALE GENOMIC DNA]</scope>
    <source>
        <strain evidence="5 6">RHCJP20</strain>
    </source>
</reference>
<evidence type="ECO:0000259" key="3">
    <source>
        <dbReference type="SMART" id="SM00062"/>
    </source>
</evidence>
<dbReference type="PANTHER" id="PTHR35936">
    <property type="entry name" value="MEMBRANE-BOUND LYTIC MUREIN TRANSGLYCOSYLASE F"/>
    <property type="match status" value="1"/>
</dbReference>
<dbReference type="CDD" id="cd13530">
    <property type="entry name" value="PBP2_peptides_like"/>
    <property type="match status" value="1"/>
</dbReference>
<name>A0ABT7TJ82_9MICO</name>
<keyword evidence="1 2" id="KW-0732">Signal</keyword>
<comment type="caution">
    <text evidence="5">The sequence shown here is derived from an EMBL/GenBank/DDBJ whole genome shotgun (WGS) entry which is preliminary data.</text>
</comment>
<dbReference type="Pfam" id="PF00497">
    <property type="entry name" value="SBP_bac_3"/>
    <property type="match status" value="1"/>
</dbReference>
<feature type="domain" description="Solute-binding protein family 3/N-terminal" evidence="3">
    <location>
        <begin position="41"/>
        <end position="267"/>
    </location>
</feature>
<evidence type="ECO:0000256" key="1">
    <source>
        <dbReference type="ARBA" id="ARBA00022729"/>
    </source>
</evidence>
<dbReference type="PROSITE" id="PS51257">
    <property type="entry name" value="PROKAR_LIPOPROTEIN"/>
    <property type="match status" value="1"/>
</dbReference>
<feature type="domain" description="Ionotropic glutamate receptor C-terminal" evidence="4">
    <location>
        <begin position="41"/>
        <end position="266"/>
    </location>
</feature>
<keyword evidence="6" id="KW-1185">Reference proteome</keyword>
<dbReference type="Gene3D" id="3.40.190.10">
    <property type="entry name" value="Periplasmic binding protein-like II"/>
    <property type="match status" value="2"/>
</dbReference>
<protein>
    <submittedName>
        <fullName evidence="5">ABC transporter substrate-binding protein</fullName>
    </submittedName>
</protein>
<sequence length="274" mass="28234">MTRTRRLSLAVATAAVAALALAACSAGGSSTGSDGTVTDGKLTIATGQPAYSPWVEDDDPQSGKGFESAVAYAVAKEMGYAKGDVVWKRSTFDSAIAPGAKDWDLNVQQFSIDAKRKKAVDMSTPYYTTTQAVVTTSGSKAAKDTTVAALKGDTIGVAAGSTSITSVKDVLGVTPQVFNSNDDAVLALKSGQIDAIVTDLPTAFYMAAAQLDDGRVSAQFPEDGSGDQFGFVLPKGSALTSKVDEALAKLEQDGTLAALQTKWLSSATNTPVLE</sequence>
<dbReference type="SMART" id="SM00079">
    <property type="entry name" value="PBPe"/>
    <property type="match status" value="1"/>
</dbReference>
<organism evidence="5 6">
    <name type="scientific">Curtobacterium subtropicum</name>
    <dbReference type="NCBI Taxonomy" id="3055138"/>
    <lineage>
        <taxon>Bacteria</taxon>
        <taxon>Bacillati</taxon>
        <taxon>Actinomycetota</taxon>
        <taxon>Actinomycetes</taxon>
        <taxon>Micrococcales</taxon>
        <taxon>Microbacteriaceae</taxon>
        <taxon>Curtobacterium</taxon>
    </lineage>
</organism>
<evidence type="ECO:0000259" key="4">
    <source>
        <dbReference type="SMART" id="SM00079"/>
    </source>
</evidence>
<proteinExistence type="predicted"/>
<dbReference type="InterPro" id="IPR001320">
    <property type="entry name" value="Iontro_rcpt_C"/>
</dbReference>
<dbReference type="Proteomes" id="UP001235720">
    <property type="component" value="Unassembled WGS sequence"/>
</dbReference>
<evidence type="ECO:0000313" key="5">
    <source>
        <dbReference type="EMBL" id="MDM7889653.1"/>
    </source>
</evidence>
<dbReference type="RefSeq" id="WP_289471230.1">
    <property type="nucleotide sequence ID" value="NZ_JAUCMM010000012.1"/>
</dbReference>
<gene>
    <name evidence="5" type="ORF">QUG98_14450</name>
</gene>
<feature type="chain" id="PRO_5046902723" evidence="2">
    <location>
        <begin position="23"/>
        <end position="274"/>
    </location>
</feature>
<feature type="signal peptide" evidence="2">
    <location>
        <begin position="1"/>
        <end position="22"/>
    </location>
</feature>
<dbReference type="EMBL" id="JAUCMM010000012">
    <property type="protein sequence ID" value="MDM7889653.1"/>
    <property type="molecule type" value="Genomic_DNA"/>
</dbReference>
<dbReference type="PANTHER" id="PTHR35936:SF17">
    <property type="entry name" value="ARGININE-BINDING EXTRACELLULAR PROTEIN ARTP"/>
    <property type="match status" value="1"/>
</dbReference>